<evidence type="ECO:0000256" key="1">
    <source>
        <dbReference type="ARBA" id="ARBA00010638"/>
    </source>
</evidence>
<keyword evidence="2 4" id="KW-0547">Nucleotide-binding</keyword>
<sequence length="183" mass="20847">MTKDEMRSFIASQKTGMGMPILEANGFVAVKRLKRQKAYLNAKTIGAYAPLPDDVDIARIMTDPERTFYIPAFDEKRGVYRLARMGENFKRNRFGGVEPIDPVFAEEDEIDLILVPGIAFGHSGERIGREEECYAELLPLYNALRVGICFDFQCMPAIPFDEQDLQMDMIITESKCIEISYEE</sequence>
<dbReference type="PANTHER" id="PTHR23407:SF1">
    <property type="entry name" value="5-FORMYLTETRAHYDROFOLATE CYCLO-LIGASE"/>
    <property type="match status" value="1"/>
</dbReference>
<organism evidence="5 6">
    <name type="scientific">Pontiella desulfatans</name>
    <dbReference type="NCBI Taxonomy" id="2750659"/>
    <lineage>
        <taxon>Bacteria</taxon>
        <taxon>Pseudomonadati</taxon>
        <taxon>Kiritimatiellota</taxon>
        <taxon>Kiritimatiellia</taxon>
        <taxon>Kiritimatiellales</taxon>
        <taxon>Pontiellaceae</taxon>
        <taxon>Pontiella</taxon>
    </lineage>
</organism>
<evidence type="ECO:0000256" key="4">
    <source>
        <dbReference type="PIRSR" id="PIRSR006806-1"/>
    </source>
</evidence>
<keyword evidence="6" id="KW-1185">Reference proteome</keyword>
<dbReference type="PIRSF" id="PIRSF006806">
    <property type="entry name" value="FTHF_cligase"/>
    <property type="match status" value="1"/>
</dbReference>
<evidence type="ECO:0000256" key="3">
    <source>
        <dbReference type="ARBA" id="ARBA00022840"/>
    </source>
</evidence>
<dbReference type="AlphaFoldDB" id="A0A6C2U6L7"/>
<dbReference type="GO" id="GO:0009396">
    <property type="term" value="P:folic acid-containing compound biosynthetic process"/>
    <property type="evidence" value="ECO:0007669"/>
    <property type="project" value="TreeGrafter"/>
</dbReference>
<dbReference type="GO" id="GO:0005524">
    <property type="term" value="F:ATP binding"/>
    <property type="evidence" value="ECO:0007669"/>
    <property type="project" value="UniProtKB-KW"/>
</dbReference>
<gene>
    <name evidence="5" type="ORF">PDESU_04128</name>
</gene>
<dbReference type="Pfam" id="PF01812">
    <property type="entry name" value="5-FTHF_cyc-lig"/>
    <property type="match status" value="1"/>
</dbReference>
<dbReference type="InterPro" id="IPR037171">
    <property type="entry name" value="NagB/RpiA_transferase-like"/>
</dbReference>
<comment type="similarity">
    <text evidence="1">Belongs to the 5-formyltetrahydrofolate cyclo-ligase family.</text>
</comment>
<keyword evidence="3 4" id="KW-0067">ATP-binding</keyword>
<evidence type="ECO:0000256" key="2">
    <source>
        <dbReference type="ARBA" id="ARBA00022741"/>
    </source>
</evidence>
<dbReference type="Gene3D" id="3.40.50.10420">
    <property type="entry name" value="NagB/RpiA/CoA transferase-like"/>
    <property type="match status" value="1"/>
</dbReference>
<accession>A0A6C2U6L7</accession>
<evidence type="ECO:0000313" key="5">
    <source>
        <dbReference type="EMBL" id="VGO15543.1"/>
    </source>
</evidence>
<dbReference type="InterPro" id="IPR002698">
    <property type="entry name" value="FTHF_cligase"/>
</dbReference>
<feature type="binding site" evidence="4">
    <location>
        <begin position="126"/>
        <end position="134"/>
    </location>
    <ligand>
        <name>ATP</name>
        <dbReference type="ChEBI" id="CHEBI:30616"/>
    </ligand>
</feature>
<dbReference type="InterPro" id="IPR024185">
    <property type="entry name" value="FTHF_cligase-like_sf"/>
</dbReference>
<name>A0A6C2U6L7_PONDE</name>
<dbReference type="GO" id="GO:0030272">
    <property type="term" value="F:5-formyltetrahydrofolate cyclo-ligase activity"/>
    <property type="evidence" value="ECO:0007669"/>
    <property type="project" value="TreeGrafter"/>
</dbReference>
<dbReference type="RefSeq" id="WP_136081099.1">
    <property type="nucleotide sequence ID" value="NZ_CAAHFG010000002.1"/>
</dbReference>
<dbReference type="EMBL" id="CAAHFG010000002">
    <property type="protein sequence ID" value="VGO15543.1"/>
    <property type="molecule type" value="Genomic_DNA"/>
</dbReference>
<dbReference type="GO" id="GO:0035999">
    <property type="term" value="P:tetrahydrofolate interconversion"/>
    <property type="evidence" value="ECO:0007669"/>
    <property type="project" value="TreeGrafter"/>
</dbReference>
<evidence type="ECO:0000313" key="6">
    <source>
        <dbReference type="Proteomes" id="UP000366872"/>
    </source>
</evidence>
<feature type="binding site" evidence="4">
    <location>
        <begin position="3"/>
        <end position="7"/>
    </location>
    <ligand>
        <name>ATP</name>
        <dbReference type="ChEBI" id="CHEBI:30616"/>
    </ligand>
</feature>
<reference evidence="5 6" key="1">
    <citation type="submission" date="2019-04" db="EMBL/GenBank/DDBJ databases">
        <authorList>
            <person name="Van Vliet M D."/>
        </authorList>
    </citation>
    <scope>NUCLEOTIDE SEQUENCE [LARGE SCALE GENOMIC DNA]</scope>
    <source>
        <strain evidence="5 6">F1</strain>
    </source>
</reference>
<dbReference type="PANTHER" id="PTHR23407">
    <property type="entry name" value="ATPASE INHIBITOR/5-FORMYLTETRAHYDROFOLATE CYCLO-LIGASE"/>
    <property type="match status" value="1"/>
</dbReference>
<proteinExistence type="inferred from homology"/>
<dbReference type="SUPFAM" id="SSF100950">
    <property type="entry name" value="NagB/RpiA/CoA transferase-like"/>
    <property type="match status" value="1"/>
</dbReference>
<protein>
    <recommendedName>
        <fullName evidence="7">5-formyltetrahydrofolate cyclo-ligase</fullName>
    </recommendedName>
</protein>
<dbReference type="Proteomes" id="UP000366872">
    <property type="component" value="Unassembled WGS sequence"/>
</dbReference>
<evidence type="ECO:0008006" key="7">
    <source>
        <dbReference type="Google" id="ProtNLM"/>
    </source>
</evidence>